<dbReference type="EMBL" id="BAAAMU010000003">
    <property type="protein sequence ID" value="GAA1614312.1"/>
    <property type="molecule type" value="Genomic_DNA"/>
</dbReference>
<dbReference type="Pfam" id="PF19708">
    <property type="entry name" value="DUF6205"/>
    <property type="match status" value="1"/>
</dbReference>
<keyword evidence="2" id="KW-1185">Reference proteome</keyword>
<comment type="caution">
    <text evidence="1">The sequence shown here is derived from an EMBL/GenBank/DDBJ whole genome shotgun (WGS) entry which is preliminary data.</text>
</comment>
<organism evidence="1 2">
    <name type="scientific">Nonomuraea maheshkhaliensis</name>
    <dbReference type="NCBI Taxonomy" id="419590"/>
    <lineage>
        <taxon>Bacteria</taxon>
        <taxon>Bacillati</taxon>
        <taxon>Actinomycetota</taxon>
        <taxon>Actinomycetes</taxon>
        <taxon>Streptosporangiales</taxon>
        <taxon>Streptosporangiaceae</taxon>
        <taxon>Nonomuraea</taxon>
    </lineage>
</organism>
<name>A0ABP4QND8_9ACTN</name>
<sequence length="142" mass="16285">MGYHSKLRGEIQFHPPVSGPELAPHSRFIPTGSSWDEGKRLVWLKMDEEIVPTYDGIRTRVRAVGIRTSQGDELRADDLLSEVDEIWKVFRFCPDGTPRTFNGEIRVFGEESPDVWRVIMIANEPVEQHPKLVWPDGTEEDV</sequence>
<evidence type="ECO:0000313" key="1">
    <source>
        <dbReference type="EMBL" id="GAA1614312.1"/>
    </source>
</evidence>
<accession>A0ABP4QND8</accession>
<dbReference type="InterPro" id="IPR045779">
    <property type="entry name" value="DUF6205"/>
</dbReference>
<dbReference type="RefSeq" id="WP_346101481.1">
    <property type="nucleotide sequence ID" value="NZ_BAAAMU010000003.1"/>
</dbReference>
<protein>
    <recommendedName>
        <fullName evidence="3">Phage tail protein</fullName>
    </recommendedName>
</protein>
<dbReference type="Proteomes" id="UP001500064">
    <property type="component" value="Unassembled WGS sequence"/>
</dbReference>
<gene>
    <name evidence="1" type="ORF">GCM10009733_008140</name>
</gene>
<evidence type="ECO:0008006" key="3">
    <source>
        <dbReference type="Google" id="ProtNLM"/>
    </source>
</evidence>
<reference evidence="2" key="1">
    <citation type="journal article" date="2019" name="Int. J. Syst. Evol. Microbiol.">
        <title>The Global Catalogue of Microorganisms (GCM) 10K type strain sequencing project: providing services to taxonomists for standard genome sequencing and annotation.</title>
        <authorList>
            <consortium name="The Broad Institute Genomics Platform"/>
            <consortium name="The Broad Institute Genome Sequencing Center for Infectious Disease"/>
            <person name="Wu L."/>
            <person name="Ma J."/>
        </authorList>
    </citation>
    <scope>NUCLEOTIDE SEQUENCE [LARGE SCALE GENOMIC DNA]</scope>
    <source>
        <strain evidence="2">JCM 13929</strain>
    </source>
</reference>
<evidence type="ECO:0000313" key="2">
    <source>
        <dbReference type="Proteomes" id="UP001500064"/>
    </source>
</evidence>
<proteinExistence type="predicted"/>